<proteinExistence type="predicted"/>
<dbReference type="EMBL" id="CM000760">
    <property type="protein sequence ID" value="EER93965.2"/>
    <property type="molecule type" value="Genomic_DNA"/>
</dbReference>
<dbReference type="Gramene" id="EER93965">
    <property type="protein sequence ID" value="EER93965"/>
    <property type="gene ID" value="SORBI_3001G200300"/>
</dbReference>
<protein>
    <submittedName>
        <fullName evidence="1">Uncharacterized protein</fullName>
    </submittedName>
</protein>
<evidence type="ECO:0000313" key="2">
    <source>
        <dbReference type="Proteomes" id="UP000000768"/>
    </source>
</evidence>
<gene>
    <name evidence="1" type="ORF">SORBI_3001G200300</name>
</gene>
<organism evidence="1 2">
    <name type="scientific">Sorghum bicolor</name>
    <name type="common">Sorghum</name>
    <name type="synonym">Sorghum vulgare</name>
    <dbReference type="NCBI Taxonomy" id="4558"/>
    <lineage>
        <taxon>Eukaryota</taxon>
        <taxon>Viridiplantae</taxon>
        <taxon>Streptophyta</taxon>
        <taxon>Embryophyta</taxon>
        <taxon>Tracheophyta</taxon>
        <taxon>Spermatophyta</taxon>
        <taxon>Magnoliopsida</taxon>
        <taxon>Liliopsida</taxon>
        <taxon>Poales</taxon>
        <taxon>Poaceae</taxon>
        <taxon>PACMAD clade</taxon>
        <taxon>Panicoideae</taxon>
        <taxon>Andropogonodae</taxon>
        <taxon>Andropogoneae</taxon>
        <taxon>Sorghinae</taxon>
        <taxon>Sorghum</taxon>
    </lineage>
</organism>
<dbReference type="InParanoid" id="C5WWB6"/>
<name>C5WWB6_SORBI</name>
<dbReference type="Proteomes" id="UP000000768">
    <property type="component" value="Chromosome 1"/>
</dbReference>
<reference evidence="1 2" key="1">
    <citation type="journal article" date="2009" name="Nature">
        <title>The Sorghum bicolor genome and the diversification of grasses.</title>
        <authorList>
            <person name="Paterson A.H."/>
            <person name="Bowers J.E."/>
            <person name="Bruggmann R."/>
            <person name="Dubchak I."/>
            <person name="Grimwood J."/>
            <person name="Gundlach H."/>
            <person name="Haberer G."/>
            <person name="Hellsten U."/>
            <person name="Mitros T."/>
            <person name="Poliakov A."/>
            <person name="Schmutz J."/>
            <person name="Spannagl M."/>
            <person name="Tang H."/>
            <person name="Wang X."/>
            <person name="Wicker T."/>
            <person name="Bharti A.K."/>
            <person name="Chapman J."/>
            <person name="Feltus F.A."/>
            <person name="Gowik U."/>
            <person name="Grigoriev I.V."/>
            <person name="Lyons E."/>
            <person name="Maher C.A."/>
            <person name="Martis M."/>
            <person name="Narechania A."/>
            <person name="Otillar R.P."/>
            <person name="Penning B.W."/>
            <person name="Salamov A.A."/>
            <person name="Wang Y."/>
            <person name="Zhang L."/>
            <person name="Carpita N.C."/>
            <person name="Freeling M."/>
            <person name="Gingle A.R."/>
            <person name="Hash C.T."/>
            <person name="Keller B."/>
            <person name="Klein P."/>
            <person name="Kresovich S."/>
            <person name="McCann M.C."/>
            <person name="Ming R."/>
            <person name="Peterson D.G."/>
            <person name="Mehboob-ur-Rahman"/>
            <person name="Ware D."/>
            <person name="Westhoff P."/>
            <person name="Mayer K.F."/>
            <person name="Messing J."/>
            <person name="Rokhsar D.S."/>
        </authorList>
    </citation>
    <scope>NUCLEOTIDE SEQUENCE [LARGE SCALE GENOMIC DNA]</scope>
    <source>
        <strain evidence="2">cv. BTx623</strain>
    </source>
</reference>
<dbReference type="AlphaFoldDB" id="C5WWB6"/>
<reference evidence="2" key="2">
    <citation type="journal article" date="2018" name="Plant J.">
        <title>The Sorghum bicolor reference genome: improved assembly, gene annotations, a transcriptome atlas, and signatures of genome organization.</title>
        <authorList>
            <person name="McCormick R.F."/>
            <person name="Truong S.K."/>
            <person name="Sreedasyam A."/>
            <person name="Jenkins J."/>
            <person name="Shu S."/>
            <person name="Sims D."/>
            <person name="Kennedy M."/>
            <person name="Amirebrahimi M."/>
            <person name="Weers B.D."/>
            <person name="McKinley B."/>
            <person name="Mattison A."/>
            <person name="Morishige D.T."/>
            <person name="Grimwood J."/>
            <person name="Schmutz J."/>
            <person name="Mullet J.E."/>
        </authorList>
    </citation>
    <scope>NUCLEOTIDE SEQUENCE [LARGE SCALE GENOMIC DNA]</scope>
    <source>
        <strain evidence="2">cv. BTx623</strain>
    </source>
</reference>
<accession>C5WWB6</accession>
<dbReference type="HOGENOM" id="CLU_027301_0_1_1"/>
<sequence>MFFVVGEVKDRQICTCGGQWHVPGVTSVGKGLVSFLLRIGAAEVLRVGEVEDGRIRARGRQGCVLVVASGEKSRFSFFFIQGWAKSDSHLYFFLVHVKDERRRVQRTSVRSLAPGSDVRALAVPFVFFSFIHVNNLFLKNIPLSLTRVKNASYIYIFFYLVLTCGVE</sequence>
<keyword evidence="2" id="KW-1185">Reference proteome</keyword>
<evidence type="ECO:0000313" key="1">
    <source>
        <dbReference type="EMBL" id="EER93965.2"/>
    </source>
</evidence>